<sequence length="72" mass="8631">MGVKRNMKLKVMKLWDYLILRKLFIKETVFDQLKNTSQKLIILGTVIISSLWLICWRGLSPIHFNQRNRVSR</sequence>
<comment type="caution">
    <text evidence="3">The sequence shown here is derived from an EMBL/GenBank/DDBJ whole genome shotgun (WGS) entry which is preliminary data.</text>
</comment>
<proteinExistence type="predicted"/>
<accession>A0A2A5T2A3</accession>
<keyword evidence="4" id="KW-1185">Reference proteome</keyword>
<keyword evidence="1" id="KW-0812">Transmembrane</keyword>
<dbReference type="InterPro" id="IPR025668">
    <property type="entry name" value="Tnp_DDE_dom"/>
</dbReference>
<keyword evidence="1" id="KW-1133">Transmembrane helix</keyword>
<evidence type="ECO:0000313" key="3">
    <source>
        <dbReference type="EMBL" id="PCS22260.1"/>
    </source>
</evidence>
<evidence type="ECO:0000259" key="2">
    <source>
        <dbReference type="Pfam" id="PF13612"/>
    </source>
</evidence>
<protein>
    <recommendedName>
        <fullName evidence="2">Transposase DDE domain-containing protein</fullName>
    </recommendedName>
</protein>
<feature type="domain" description="Transposase DDE" evidence="2">
    <location>
        <begin position="3"/>
        <end position="38"/>
    </location>
</feature>
<gene>
    <name evidence="3" type="ORF">BTN49_2153</name>
</gene>
<dbReference type="Pfam" id="PF13612">
    <property type="entry name" value="DDE_Tnp_1_3"/>
    <property type="match status" value="1"/>
</dbReference>
<dbReference type="Proteomes" id="UP000219020">
    <property type="component" value="Unassembled WGS sequence"/>
</dbReference>
<evidence type="ECO:0000313" key="4">
    <source>
        <dbReference type="Proteomes" id="UP000219020"/>
    </source>
</evidence>
<name>A0A2A5T2A3_9GAMM</name>
<organism evidence="3 4">
    <name type="scientific">Candidatus Enterovibrio escicola</name>
    <dbReference type="NCBI Taxonomy" id="1927127"/>
    <lineage>
        <taxon>Bacteria</taxon>
        <taxon>Pseudomonadati</taxon>
        <taxon>Pseudomonadota</taxon>
        <taxon>Gammaproteobacteria</taxon>
        <taxon>Vibrionales</taxon>
        <taxon>Vibrionaceae</taxon>
        <taxon>Enterovibrio</taxon>
    </lineage>
</organism>
<feature type="transmembrane region" description="Helical" evidence="1">
    <location>
        <begin position="40"/>
        <end position="59"/>
    </location>
</feature>
<keyword evidence="1" id="KW-0472">Membrane</keyword>
<dbReference type="EMBL" id="NBYY01000023">
    <property type="protein sequence ID" value="PCS22260.1"/>
    <property type="molecule type" value="Genomic_DNA"/>
</dbReference>
<evidence type="ECO:0000256" key="1">
    <source>
        <dbReference type="SAM" id="Phobius"/>
    </source>
</evidence>
<reference evidence="4" key="1">
    <citation type="submission" date="2017-04" db="EMBL/GenBank/DDBJ databases">
        <title>Genome evolution of the luminous symbionts of deep sea anglerfish.</title>
        <authorList>
            <person name="Hendry T.A."/>
        </authorList>
    </citation>
    <scope>NUCLEOTIDE SEQUENCE [LARGE SCALE GENOMIC DNA]</scope>
</reference>
<dbReference type="AlphaFoldDB" id="A0A2A5T2A3"/>